<dbReference type="RefSeq" id="WP_082432874.1">
    <property type="nucleotide sequence ID" value="NZ_FMUN01000006.1"/>
</dbReference>
<evidence type="ECO:0000313" key="8">
    <source>
        <dbReference type="EMBL" id="SCY47082.1"/>
    </source>
</evidence>
<proteinExistence type="inferred from homology"/>
<feature type="chain" id="PRO_5010226902" evidence="7">
    <location>
        <begin position="22"/>
        <end position="45"/>
    </location>
</feature>
<comment type="similarity">
    <text evidence="1">Belongs to the EcnA/EcnB lipoprotein family.</text>
</comment>
<evidence type="ECO:0000256" key="7">
    <source>
        <dbReference type="SAM" id="SignalP"/>
    </source>
</evidence>
<feature type="signal peptide" evidence="7">
    <location>
        <begin position="1"/>
        <end position="21"/>
    </location>
</feature>
<evidence type="ECO:0000256" key="1">
    <source>
        <dbReference type="ARBA" id="ARBA00010296"/>
    </source>
</evidence>
<evidence type="ECO:0000256" key="6">
    <source>
        <dbReference type="ARBA" id="ARBA00023288"/>
    </source>
</evidence>
<name>A0A1G5G693_9GAMM</name>
<dbReference type="Proteomes" id="UP000183104">
    <property type="component" value="Unassembled WGS sequence"/>
</dbReference>
<evidence type="ECO:0000256" key="3">
    <source>
        <dbReference type="ARBA" id="ARBA00022729"/>
    </source>
</evidence>
<gene>
    <name evidence="8" type="ORF">SAMN05661077_2204</name>
</gene>
<dbReference type="Pfam" id="PF08085">
    <property type="entry name" value="Entericidin"/>
    <property type="match status" value="1"/>
</dbReference>
<dbReference type="InterPro" id="IPR012556">
    <property type="entry name" value="Entericidin"/>
</dbReference>
<accession>A0A1G5G693</accession>
<dbReference type="AlphaFoldDB" id="A0A1G5G693"/>
<evidence type="ECO:0000313" key="9">
    <source>
        <dbReference type="Proteomes" id="UP000183104"/>
    </source>
</evidence>
<organism evidence="8 9">
    <name type="scientific">Thiohalorhabdus denitrificans</name>
    <dbReference type="NCBI Taxonomy" id="381306"/>
    <lineage>
        <taxon>Bacteria</taxon>
        <taxon>Pseudomonadati</taxon>
        <taxon>Pseudomonadota</taxon>
        <taxon>Gammaproteobacteria</taxon>
        <taxon>Thiohalorhabdales</taxon>
        <taxon>Thiohalorhabdaceae</taxon>
        <taxon>Thiohalorhabdus</taxon>
    </lineage>
</organism>
<keyword evidence="5" id="KW-0564">Palmitate</keyword>
<reference evidence="9" key="1">
    <citation type="submission" date="2016-10" db="EMBL/GenBank/DDBJ databases">
        <authorList>
            <person name="Varghese N."/>
        </authorList>
    </citation>
    <scope>NUCLEOTIDE SEQUENCE [LARGE SCALE GENOMIC DNA]</scope>
    <source>
        <strain evidence="9">HL 19</strain>
    </source>
</reference>
<dbReference type="PROSITE" id="PS51257">
    <property type="entry name" value="PROKAR_LIPOPROTEIN"/>
    <property type="match status" value="1"/>
</dbReference>
<dbReference type="GO" id="GO:0009636">
    <property type="term" value="P:response to toxic substance"/>
    <property type="evidence" value="ECO:0007669"/>
    <property type="project" value="InterPro"/>
</dbReference>
<keyword evidence="2" id="KW-1003">Cell membrane</keyword>
<keyword evidence="3 7" id="KW-0732">Signal</keyword>
<evidence type="ECO:0000256" key="5">
    <source>
        <dbReference type="ARBA" id="ARBA00023139"/>
    </source>
</evidence>
<keyword evidence="4" id="KW-0472">Membrane</keyword>
<keyword evidence="9" id="KW-1185">Reference proteome</keyword>
<keyword evidence="6" id="KW-0449">Lipoprotein</keyword>
<protein>
    <submittedName>
        <fullName evidence="8">Predicted small secreted protein</fullName>
    </submittedName>
</protein>
<evidence type="ECO:0000256" key="2">
    <source>
        <dbReference type="ARBA" id="ARBA00022475"/>
    </source>
</evidence>
<dbReference type="EMBL" id="FMUN01000006">
    <property type="protein sequence ID" value="SCY47082.1"/>
    <property type="molecule type" value="Genomic_DNA"/>
</dbReference>
<sequence>MGRTYWTRFSAFALVLVLALAGCNTMEGAGEDVEDAGEATQDAAD</sequence>
<dbReference type="GO" id="GO:0016020">
    <property type="term" value="C:membrane"/>
    <property type="evidence" value="ECO:0007669"/>
    <property type="project" value="InterPro"/>
</dbReference>
<evidence type="ECO:0000256" key="4">
    <source>
        <dbReference type="ARBA" id="ARBA00023136"/>
    </source>
</evidence>